<dbReference type="Proteomes" id="UP000324222">
    <property type="component" value="Unassembled WGS sequence"/>
</dbReference>
<accession>A0A5B7JKB3</accession>
<dbReference type="EMBL" id="VSRR010114377">
    <property type="protein sequence ID" value="MPC98511.1"/>
    <property type="molecule type" value="Genomic_DNA"/>
</dbReference>
<sequence length="161" mass="18942">MRIYHLYSCGTVKAKPWNRFLPSATTTPRGHHNTSSRRHRKTCWIVNKTGQNCFMSPVRTMKKGPNILITELTRARARLEEEVMHVKAKVVGRGPAKGKKRKLIKGPLDRWLSKEYKKCQNRQPELGEQMPRYLPLIKKQVRIRKYRCREGVPEFTSERDE</sequence>
<name>A0A5B7JKB3_PORTR</name>
<reference evidence="1 2" key="1">
    <citation type="submission" date="2019-05" db="EMBL/GenBank/DDBJ databases">
        <title>Another draft genome of Portunus trituberculatus and its Hox gene families provides insights of decapod evolution.</title>
        <authorList>
            <person name="Jeong J.-H."/>
            <person name="Song I."/>
            <person name="Kim S."/>
            <person name="Choi T."/>
            <person name="Kim D."/>
            <person name="Ryu S."/>
            <person name="Kim W."/>
        </authorList>
    </citation>
    <scope>NUCLEOTIDE SEQUENCE [LARGE SCALE GENOMIC DNA]</scope>
    <source>
        <tissue evidence="1">Muscle</tissue>
    </source>
</reference>
<comment type="caution">
    <text evidence="1">The sequence shown here is derived from an EMBL/GenBank/DDBJ whole genome shotgun (WGS) entry which is preliminary data.</text>
</comment>
<organism evidence="1 2">
    <name type="scientific">Portunus trituberculatus</name>
    <name type="common">Swimming crab</name>
    <name type="synonym">Neptunus trituberculatus</name>
    <dbReference type="NCBI Taxonomy" id="210409"/>
    <lineage>
        <taxon>Eukaryota</taxon>
        <taxon>Metazoa</taxon>
        <taxon>Ecdysozoa</taxon>
        <taxon>Arthropoda</taxon>
        <taxon>Crustacea</taxon>
        <taxon>Multicrustacea</taxon>
        <taxon>Malacostraca</taxon>
        <taxon>Eumalacostraca</taxon>
        <taxon>Eucarida</taxon>
        <taxon>Decapoda</taxon>
        <taxon>Pleocyemata</taxon>
        <taxon>Brachyura</taxon>
        <taxon>Eubrachyura</taxon>
        <taxon>Portunoidea</taxon>
        <taxon>Portunidae</taxon>
        <taxon>Portuninae</taxon>
        <taxon>Portunus</taxon>
    </lineage>
</organism>
<keyword evidence="2" id="KW-1185">Reference proteome</keyword>
<evidence type="ECO:0000313" key="1">
    <source>
        <dbReference type="EMBL" id="MPC98511.1"/>
    </source>
</evidence>
<gene>
    <name evidence="1" type="ORF">E2C01_093884</name>
</gene>
<protein>
    <submittedName>
        <fullName evidence="1">Uncharacterized protein</fullName>
    </submittedName>
</protein>
<evidence type="ECO:0000313" key="2">
    <source>
        <dbReference type="Proteomes" id="UP000324222"/>
    </source>
</evidence>
<proteinExistence type="predicted"/>
<dbReference type="AlphaFoldDB" id="A0A5B7JKB3"/>